<evidence type="ECO:0000259" key="6">
    <source>
        <dbReference type="Pfam" id="PF01555"/>
    </source>
</evidence>
<dbReference type="AlphaFoldDB" id="A0A415E4H6"/>
<dbReference type="InterPro" id="IPR002295">
    <property type="entry name" value="N4/N6-MTase_EcoPI_Mod-like"/>
</dbReference>
<protein>
    <recommendedName>
        <fullName evidence="6">DNA methylase N-4/N-6 domain-containing protein</fullName>
    </recommendedName>
</protein>
<name>A0A415E4H6_9FIRM</name>
<dbReference type="Gene3D" id="3.40.50.150">
    <property type="entry name" value="Vaccinia Virus protein VP39"/>
    <property type="match status" value="1"/>
</dbReference>
<organism evidence="7 8">
    <name type="scientific">Emergencia timonensis</name>
    <dbReference type="NCBI Taxonomy" id="1776384"/>
    <lineage>
        <taxon>Bacteria</taxon>
        <taxon>Bacillati</taxon>
        <taxon>Bacillota</taxon>
        <taxon>Clostridia</taxon>
        <taxon>Peptostreptococcales</taxon>
        <taxon>Anaerovoracaceae</taxon>
        <taxon>Emergencia</taxon>
    </lineage>
</organism>
<evidence type="ECO:0000313" key="7">
    <source>
        <dbReference type="EMBL" id="RHJ88494.1"/>
    </source>
</evidence>
<proteinExistence type="inferred from homology"/>
<evidence type="ECO:0000256" key="2">
    <source>
        <dbReference type="ARBA" id="ARBA00022603"/>
    </source>
</evidence>
<comment type="similarity">
    <text evidence="1">Belongs to the N(4)/N(6)-methyltransferase family.</text>
</comment>
<dbReference type="GO" id="GO:0008170">
    <property type="term" value="F:N-methyltransferase activity"/>
    <property type="evidence" value="ECO:0007669"/>
    <property type="project" value="InterPro"/>
</dbReference>
<dbReference type="STRING" id="1776384.GCA_900086585_04138"/>
<keyword evidence="8" id="KW-1185">Reference proteome</keyword>
<keyword evidence="3" id="KW-0808">Transferase</keyword>
<accession>A0A415E4H6</accession>
<keyword evidence="5" id="KW-0680">Restriction system</keyword>
<evidence type="ECO:0000256" key="4">
    <source>
        <dbReference type="ARBA" id="ARBA00022691"/>
    </source>
</evidence>
<evidence type="ECO:0000256" key="5">
    <source>
        <dbReference type="ARBA" id="ARBA00022747"/>
    </source>
</evidence>
<evidence type="ECO:0000313" key="8">
    <source>
        <dbReference type="Proteomes" id="UP000284841"/>
    </source>
</evidence>
<dbReference type="GO" id="GO:0003677">
    <property type="term" value="F:DNA binding"/>
    <property type="evidence" value="ECO:0007669"/>
    <property type="project" value="InterPro"/>
</dbReference>
<dbReference type="InterPro" id="IPR002052">
    <property type="entry name" value="DNA_methylase_N6_adenine_CS"/>
</dbReference>
<dbReference type="Proteomes" id="UP000284841">
    <property type="component" value="Unassembled WGS sequence"/>
</dbReference>
<reference evidence="7 8" key="1">
    <citation type="submission" date="2018-08" db="EMBL/GenBank/DDBJ databases">
        <title>A genome reference for cultivated species of the human gut microbiota.</title>
        <authorList>
            <person name="Zou Y."/>
            <person name="Xue W."/>
            <person name="Luo G."/>
        </authorList>
    </citation>
    <scope>NUCLEOTIDE SEQUENCE [LARGE SCALE GENOMIC DNA]</scope>
    <source>
        <strain evidence="7 8">AM07-24</strain>
    </source>
</reference>
<dbReference type="OrthoDB" id="9800801at2"/>
<dbReference type="InterPro" id="IPR002941">
    <property type="entry name" value="DNA_methylase_N4/N6"/>
</dbReference>
<dbReference type="GO" id="GO:0032259">
    <property type="term" value="P:methylation"/>
    <property type="evidence" value="ECO:0007669"/>
    <property type="project" value="UniProtKB-KW"/>
</dbReference>
<dbReference type="EMBL" id="QRMS01000002">
    <property type="protein sequence ID" value="RHJ88494.1"/>
    <property type="molecule type" value="Genomic_DNA"/>
</dbReference>
<feature type="domain" description="DNA methylase N-4/N-6" evidence="6">
    <location>
        <begin position="65"/>
        <end position="298"/>
    </location>
</feature>
<dbReference type="Pfam" id="PF01555">
    <property type="entry name" value="N6_N4_Mtase"/>
    <property type="match status" value="1"/>
</dbReference>
<keyword evidence="2" id="KW-0489">Methyltransferase</keyword>
<gene>
    <name evidence="7" type="ORF">DW099_08920</name>
</gene>
<dbReference type="InterPro" id="IPR029063">
    <property type="entry name" value="SAM-dependent_MTases_sf"/>
</dbReference>
<evidence type="ECO:0000256" key="1">
    <source>
        <dbReference type="ARBA" id="ARBA00006594"/>
    </source>
</evidence>
<evidence type="ECO:0000256" key="3">
    <source>
        <dbReference type="ARBA" id="ARBA00022679"/>
    </source>
</evidence>
<dbReference type="SUPFAM" id="SSF53335">
    <property type="entry name" value="S-adenosyl-L-methionine-dependent methyltransferases"/>
    <property type="match status" value="1"/>
</dbReference>
<keyword evidence="4" id="KW-0949">S-adenosyl-L-methionine</keyword>
<dbReference type="PROSITE" id="PS00092">
    <property type="entry name" value="N6_MTASE"/>
    <property type="match status" value="1"/>
</dbReference>
<dbReference type="PRINTS" id="PR00506">
    <property type="entry name" value="D21N6MTFRASE"/>
</dbReference>
<dbReference type="RefSeq" id="WP_118335163.1">
    <property type="nucleotide sequence ID" value="NZ_AP025567.1"/>
</dbReference>
<comment type="caution">
    <text evidence="7">The sequence shown here is derived from an EMBL/GenBank/DDBJ whole genome shotgun (WGS) entry which is preliminary data.</text>
</comment>
<sequence>MSLIREFTKIVGESQRQYKNVIGKPLILTEEVGAEAAGSENLLCHGDNKAFMKTLLDERQMAGKIQMIYIDPPFFSKSNYDAVVKAGDTNIKHLAYGDKWEKGLSEYLKMLAVRLYLMKDLLADDGLIWLHLDWHVVHYAKVIMDEVFGEKNFVNEIIWTYKSGGTSKKHFARKHDTILVYAKSGKYRFYPLQEKSYNRQFKPYRFKGVKEYKDEAGWYTMVNMKDVWNIDMVGRTSAERTGYATQKPEQLLSRMIESCTREGDICADFFCGSGTLPAAAGNMDRKFIACDLGSLAIESTIKRLVKQEESFQVFDLKPEGKSKIDAVVEVKEEEIPSSDKRLLKISLVSLKERGLSKTVERKSKDKVKQVLKEDPLQMVEGWSIDFHYTDGVHRPEVIFVRTKGELETSYEKIISQKSLICVKIVDIFGNVVFERIGYERNHETENH</sequence>
<dbReference type="GO" id="GO:0009307">
    <property type="term" value="P:DNA restriction-modification system"/>
    <property type="evidence" value="ECO:0007669"/>
    <property type="project" value="UniProtKB-KW"/>
</dbReference>